<evidence type="ECO:0000313" key="2">
    <source>
        <dbReference type="Proteomes" id="UP000789366"/>
    </source>
</evidence>
<organism evidence="1 2">
    <name type="scientific">Cetraspora pellucida</name>
    <dbReference type="NCBI Taxonomy" id="1433469"/>
    <lineage>
        <taxon>Eukaryota</taxon>
        <taxon>Fungi</taxon>
        <taxon>Fungi incertae sedis</taxon>
        <taxon>Mucoromycota</taxon>
        <taxon>Glomeromycotina</taxon>
        <taxon>Glomeromycetes</taxon>
        <taxon>Diversisporales</taxon>
        <taxon>Gigasporaceae</taxon>
        <taxon>Cetraspora</taxon>
    </lineage>
</organism>
<dbReference type="Proteomes" id="UP000789366">
    <property type="component" value="Unassembled WGS sequence"/>
</dbReference>
<comment type="caution">
    <text evidence="1">The sequence shown here is derived from an EMBL/GenBank/DDBJ whole genome shotgun (WGS) entry which is preliminary data.</text>
</comment>
<sequence length="362" mass="41217">DDGEILQKRGEVYRLLQDFEKALNDFSKVIKIVPKCVYALARRGEIYRMTRKDNQAITDLDEAINLDPNNLMARESRGAVYRALKLNTKALLDLNRALENVKDKAYNIDNETKALCNRGAVYNALGKYNEALVDLNRVLIRDPKNVVAISELIAAYDAMGKKESALVDLENVLAIDPKNVFALRKYEILRKETEIAENSTTLKKIHRTTDSDDIQFSVLTPVRGNNKSNFWSDTNFVEISKFGSVYQNISSGTSTTAHNKIERLFSLLEKQKDAIYHILDSQKVYVYAVELGFQQDYLMPCITCWVDKHLDKSVIEKISALFNNEYKIMDKVVGPVETDLNVQHDDDKVNSCDDNKGSDRND</sequence>
<evidence type="ECO:0000313" key="1">
    <source>
        <dbReference type="EMBL" id="CAG8736117.1"/>
    </source>
</evidence>
<proteinExistence type="predicted"/>
<protein>
    <submittedName>
        <fullName evidence="1">7930_t:CDS:1</fullName>
    </submittedName>
</protein>
<feature type="non-terminal residue" evidence="1">
    <location>
        <position position="1"/>
    </location>
</feature>
<accession>A0ACA9Q4M2</accession>
<keyword evidence="2" id="KW-1185">Reference proteome</keyword>
<name>A0ACA9Q4M2_9GLOM</name>
<reference evidence="1" key="1">
    <citation type="submission" date="2021-06" db="EMBL/GenBank/DDBJ databases">
        <authorList>
            <person name="Kallberg Y."/>
            <person name="Tangrot J."/>
            <person name="Rosling A."/>
        </authorList>
    </citation>
    <scope>NUCLEOTIDE SEQUENCE</scope>
    <source>
        <strain evidence="1">28 12/20/2015</strain>
    </source>
</reference>
<gene>
    <name evidence="1" type="ORF">SPELUC_LOCUS13454</name>
</gene>
<dbReference type="EMBL" id="CAJVPW010035655">
    <property type="protein sequence ID" value="CAG8736117.1"/>
    <property type="molecule type" value="Genomic_DNA"/>
</dbReference>
<feature type="non-terminal residue" evidence="1">
    <location>
        <position position="362"/>
    </location>
</feature>